<evidence type="ECO:0000313" key="8">
    <source>
        <dbReference type="Proteomes" id="UP001500393"/>
    </source>
</evidence>
<evidence type="ECO:0000256" key="1">
    <source>
        <dbReference type="ARBA" id="ARBA00022491"/>
    </source>
</evidence>
<dbReference type="InterPro" id="IPR036271">
    <property type="entry name" value="Tet_transcr_reg_TetR-rel_C_sf"/>
</dbReference>
<protein>
    <submittedName>
        <fullName evidence="7">TetR/AcrR family transcriptional regulator</fullName>
    </submittedName>
</protein>
<evidence type="ECO:0000256" key="2">
    <source>
        <dbReference type="ARBA" id="ARBA00023015"/>
    </source>
</evidence>
<dbReference type="PROSITE" id="PS50977">
    <property type="entry name" value="HTH_TETR_2"/>
    <property type="match status" value="1"/>
</dbReference>
<dbReference type="PANTHER" id="PTHR47506">
    <property type="entry name" value="TRANSCRIPTIONAL REGULATORY PROTEIN"/>
    <property type="match status" value="1"/>
</dbReference>
<dbReference type="RefSeq" id="WP_344219353.1">
    <property type="nucleotide sequence ID" value="NZ_BAAAOS010000045.1"/>
</dbReference>
<feature type="domain" description="HTH tetR-type" evidence="6">
    <location>
        <begin position="8"/>
        <end position="68"/>
    </location>
</feature>
<keyword evidence="2" id="KW-0805">Transcription regulation</keyword>
<name>A0ABP4Q062_9ACTN</name>
<reference evidence="8" key="1">
    <citation type="journal article" date="2019" name="Int. J. Syst. Evol. Microbiol.">
        <title>The Global Catalogue of Microorganisms (GCM) 10K type strain sequencing project: providing services to taxonomists for standard genome sequencing and annotation.</title>
        <authorList>
            <consortium name="The Broad Institute Genomics Platform"/>
            <consortium name="The Broad Institute Genome Sequencing Center for Infectious Disease"/>
            <person name="Wu L."/>
            <person name="Ma J."/>
        </authorList>
    </citation>
    <scope>NUCLEOTIDE SEQUENCE [LARGE SCALE GENOMIC DNA]</scope>
    <source>
        <strain evidence="8">JCM 14969</strain>
    </source>
</reference>
<dbReference type="SUPFAM" id="SSF48498">
    <property type="entry name" value="Tetracyclin repressor-like, C-terminal domain"/>
    <property type="match status" value="1"/>
</dbReference>
<dbReference type="PANTHER" id="PTHR47506:SF6">
    <property type="entry name" value="HTH-TYPE TRANSCRIPTIONAL REPRESSOR NEMR"/>
    <property type="match status" value="1"/>
</dbReference>
<evidence type="ECO:0000313" key="7">
    <source>
        <dbReference type="EMBL" id="GAA1596091.1"/>
    </source>
</evidence>
<gene>
    <name evidence="7" type="ORF">GCM10009789_57550</name>
</gene>
<dbReference type="Pfam" id="PF13977">
    <property type="entry name" value="TetR_C_6"/>
    <property type="match status" value="1"/>
</dbReference>
<dbReference type="PROSITE" id="PS01081">
    <property type="entry name" value="HTH_TETR_1"/>
    <property type="match status" value="1"/>
</dbReference>
<sequence>MPAKTDHEARRRDVSAAVWRVLAAAGFGGLTLRAVAAEMGATTGLVTHYFPSKKALIVHALELAESHTRELVPATDGVHGLEALRQALAAVLPLSPEGTEINRVWVSSWDAALADPELHALEKARYKRWRSRLHPLVVEAQTDGSLPPGDPADLVAGLAAFTHGLVVQALFDPRAFSHKRLAALLDTHLDALRPTGSVQ</sequence>
<comment type="caution">
    <text evidence="7">The sequence shown here is derived from an EMBL/GenBank/DDBJ whole genome shotgun (WGS) entry which is preliminary data.</text>
</comment>
<dbReference type="EMBL" id="BAAAOS010000045">
    <property type="protein sequence ID" value="GAA1596091.1"/>
    <property type="molecule type" value="Genomic_DNA"/>
</dbReference>
<dbReference type="Proteomes" id="UP001500393">
    <property type="component" value="Unassembled WGS sequence"/>
</dbReference>
<evidence type="ECO:0000256" key="4">
    <source>
        <dbReference type="ARBA" id="ARBA00023163"/>
    </source>
</evidence>
<keyword evidence="8" id="KW-1185">Reference proteome</keyword>
<dbReference type="SUPFAM" id="SSF46689">
    <property type="entry name" value="Homeodomain-like"/>
    <property type="match status" value="1"/>
</dbReference>
<evidence type="ECO:0000256" key="3">
    <source>
        <dbReference type="ARBA" id="ARBA00023125"/>
    </source>
</evidence>
<evidence type="ECO:0000256" key="5">
    <source>
        <dbReference type="PROSITE-ProRule" id="PRU00335"/>
    </source>
</evidence>
<dbReference type="Pfam" id="PF00440">
    <property type="entry name" value="TetR_N"/>
    <property type="match status" value="1"/>
</dbReference>
<keyword evidence="1" id="KW-0678">Repressor</keyword>
<keyword evidence="4" id="KW-0804">Transcription</keyword>
<feature type="DNA-binding region" description="H-T-H motif" evidence="5">
    <location>
        <begin position="31"/>
        <end position="50"/>
    </location>
</feature>
<proteinExistence type="predicted"/>
<accession>A0ABP4Q062</accession>
<dbReference type="InterPro" id="IPR023772">
    <property type="entry name" value="DNA-bd_HTH_TetR-type_CS"/>
</dbReference>
<dbReference type="Gene3D" id="1.10.357.10">
    <property type="entry name" value="Tetracycline Repressor, domain 2"/>
    <property type="match status" value="1"/>
</dbReference>
<dbReference type="InterPro" id="IPR001647">
    <property type="entry name" value="HTH_TetR"/>
</dbReference>
<keyword evidence="3 5" id="KW-0238">DNA-binding</keyword>
<organism evidence="7 8">
    <name type="scientific">Kribbella sancticallisti</name>
    <dbReference type="NCBI Taxonomy" id="460087"/>
    <lineage>
        <taxon>Bacteria</taxon>
        <taxon>Bacillati</taxon>
        <taxon>Actinomycetota</taxon>
        <taxon>Actinomycetes</taxon>
        <taxon>Propionibacteriales</taxon>
        <taxon>Kribbellaceae</taxon>
        <taxon>Kribbella</taxon>
    </lineage>
</organism>
<dbReference type="InterPro" id="IPR009057">
    <property type="entry name" value="Homeodomain-like_sf"/>
</dbReference>
<evidence type="ECO:0000259" key="6">
    <source>
        <dbReference type="PROSITE" id="PS50977"/>
    </source>
</evidence>
<dbReference type="InterPro" id="IPR039538">
    <property type="entry name" value="BetI_C"/>
</dbReference>